<accession>A0A132N5L5</accession>
<dbReference type="EMBL" id="JYIK01000895">
    <property type="protein sequence ID" value="KWX09062.1"/>
    <property type="molecule type" value="Genomic_DNA"/>
</dbReference>
<gene>
    <name evidence="2" type="ORF">LI90_1785</name>
    <name evidence="3" type="ORF">TH66_03250</name>
    <name evidence="4" type="ORF">TR74_11865</name>
</gene>
<dbReference type="EMBL" id="JYIJ01000012">
    <property type="protein sequence ID" value="KWX05277.1"/>
    <property type="molecule type" value="Genomic_DNA"/>
</dbReference>
<dbReference type="STRING" id="1469144.LI90_1785"/>
<dbReference type="Gene3D" id="3.90.1200.10">
    <property type="match status" value="1"/>
</dbReference>
<name>A0A132N5L5_9ACTN</name>
<dbReference type="Proteomes" id="UP000070659">
    <property type="component" value="Unassembled WGS sequence"/>
</dbReference>
<dbReference type="InterPro" id="IPR002575">
    <property type="entry name" value="Aminoglycoside_PTrfase"/>
</dbReference>
<reference evidence="2" key="4">
    <citation type="submission" date="2015-04" db="EMBL/GenBank/DDBJ databases">
        <title>Physiological reanalysis, assessment of diazotrophy, and genome sequences of multiple isolates of Streptomyces thermoautotrophicus.</title>
        <authorList>
            <person name="MacKellar D.C."/>
            <person name="Lieber L."/>
            <person name="Norman J."/>
            <person name="Bolger A."/>
            <person name="Tobin C."/>
            <person name="Murray J.W."/>
            <person name="Woodward J."/>
            <person name="Friesen M."/>
            <person name="Prell J."/>
        </authorList>
    </citation>
    <scope>NUCLEOTIDE SEQUENCE [LARGE SCALE GENOMIC DNA]</scope>
    <source>
        <strain evidence="2">H1</strain>
    </source>
</reference>
<reference evidence="3 7" key="1">
    <citation type="submission" date="2015-02" db="EMBL/GenBank/DDBJ databases">
        <title>Physiological reanalysis, assessment of diazotrophy, and genome sequences of multiple isolates of Streptomyces thermoautotrophicus.</title>
        <authorList>
            <person name="MacKellar D.C."/>
            <person name="Lieber L."/>
            <person name="Norman J."/>
            <person name="Bolger A."/>
            <person name="Tobin C."/>
            <person name="Murray J.W."/>
            <person name="Prell J."/>
        </authorList>
    </citation>
    <scope>NUCLEOTIDE SEQUENCE [LARGE SCALE GENOMIC DNA]</scope>
    <source>
        <strain evidence="3 7">UBT1</strain>
    </source>
</reference>
<evidence type="ECO:0000259" key="1">
    <source>
        <dbReference type="Pfam" id="PF01636"/>
    </source>
</evidence>
<evidence type="ECO:0000313" key="2">
    <source>
        <dbReference type="EMBL" id="KWX00762.1"/>
    </source>
</evidence>
<reference evidence="5" key="3">
    <citation type="submission" date="2015-04" db="EMBL/GenBank/DDBJ databases">
        <title>Physiological reanalysis, assessment of diazotrophy, and genome sequences of multiple isolates of Streptomyces thermoautotrophicus.</title>
        <authorList>
            <person name="MacKellar D.C."/>
            <person name="Lieber L."/>
            <person name="Norman J."/>
            <person name="Bolger A."/>
            <person name="Tobin C."/>
            <person name="Murray J.W."/>
            <person name="Chang R."/>
            <person name="Ford T."/>
            <person name="Nguyen P.Q."/>
            <person name="Woodward J."/>
            <person name="Permingeat H."/>
            <person name="Joshi N.S."/>
            <person name="Silver P.A."/>
            <person name="Usadel B."/>
            <person name="Rutherford A.W."/>
            <person name="Friesen M."/>
            <person name="Prell J."/>
        </authorList>
    </citation>
    <scope>NUCLEOTIDE SEQUENCE [LARGE SCALE GENOMIC DNA]</scope>
    <source>
        <strain evidence="5">H1</strain>
    </source>
</reference>
<evidence type="ECO:0000313" key="3">
    <source>
        <dbReference type="EMBL" id="KWX05277.1"/>
    </source>
</evidence>
<evidence type="ECO:0000313" key="4">
    <source>
        <dbReference type="EMBL" id="KWX09062.1"/>
    </source>
</evidence>
<evidence type="ECO:0000313" key="6">
    <source>
        <dbReference type="Proteomes" id="UP000070598"/>
    </source>
</evidence>
<dbReference type="Proteomes" id="UP000070188">
    <property type="component" value="Unassembled WGS sequence"/>
</dbReference>
<keyword evidence="2" id="KW-0808">Transferase</keyword>
<dbReference type="PATRIC" id="fig|1469144.10.peg.1935"/>
<protein>
    <submittedName>
        <fullName evidence="2">Aminoglycoside phosphotransferase</fullName>
    </submittedName>
</protein>
<dbReference type="Proteomes" id="UP000070598">
    <property type="component" value="Unassembled WGS sequence"/>
</dbReference>
<proteinExistence type="predicted"/>
<dbReference type="EMBL" id="LAXD01000001">
    <property type="protein sequence ID" value="KWX00762.1"/>
    <property type="molecule type" value="Genomic_DNA"/>
</dbReference>
<evidence type="ECO:0000313" key="7">
    <source>
        <dbReference type="Proteomes" id="UP000070659"/>
    </source>
</evidence>
<sequence length="312" mass="35069">MPSTTASPGRFAADKLKTTLHAACARVGLDPTGAELIHITVNALYRLRSAPVVVRIAGSRTLLPRVHRLIQVARWLEQQDFPAVRLTAGINQPVIVDETDHVVTFWDYLPQDGQSMEPRDLAEPLRRLHTLPPPSFPLPTWDPIREARRRLAAAHHLDAQHRAWLEHMAEEVERELPCVPYVLPRAVIHGDAYVGNLLRDRQGRPVLCDLDAVSIGPPEWDLVPTAVAYLRFGKERSFYQDLADTYGFDVLAWEGFPSLRKARELNVLTGVLPALTSSPGIAAEFTHRMEGLRAGREDTWTPFRYAWANAHT</sequence>
<comment type="caution">
    <text evidence="3">The sequence shown here is derived from an EMBL/GenBank/DDBJ whole genome shotgun (WGS) entry which is preliminary data.</text>
</comment>
<dbReference type="InterPro" id="IPR011009">
    <property type="entry name" value="Kinase-like_dom_sf"/>
</dbReference>
<organism evidence="3 7">
    <name type="scientific">Carbonactinospora thermoautotrophica</name>
    <dbReference type="NCBI Taxonomy" id="1469144"/>
    <lineage>
        <taxon>Bacteria</taxon>
        <taxon>Bacillati</taxon>
        <taxon>Actinomycetota</taxon>
        <taxon>Actinomycetes</taxon>
        <taxon>Kitasatosporales</taxon>
        <taxon>Carbonactinosporaceae</taxon>
        <taxon>Carbonactinospora</taxon>
    </lineage>
</organism>
<keyword evidence="5" id="KW-1185">Reference proteome</keyword>
<dbReference type="RefSeq" id="WP_066886527.1">
    <property type="nucleotide sequence ID" value="NZ_JYIJ01000012.1"/>
</dbReference>
<dbReference type="OrthoDB" id="3723194at2"/>
<dbReference type="Pfam" id="PF01636">
    <property type="entry name" value="APH"/>
    <property type="match status" value="1"/>
</dbReference>
<dbReference type="SUPFAM" id="SSF56112">
    <property type="entry name" value="Protein kinase-like (PK-like)"/>
    <property type="match status" value="1"/>
</dbReference>
<dbReference type="AlphaFoldDB" id="A0A132N5L5"/>
<feature type="domain" description="Aminoglycoside phosphotransferase" evidence="1">
    <location>
        <begin position="48"/>
        <end position="251"/>
    </location>
</feature>
<evidence type="ECO:0000313" key="5">
    <source>
        <dbReference type="Proteomes" id="UP000070188"/>
    </source>
</evidence>
<reference evidence="6" key="2">
    <citation type="submission" date="2015-02" db="EMBL/GenBank/DDBJ databases">
        <title>Physiological reanalysis, assessment of diazotrophy, and genome sequences of multiple isolates of Streptomyces thermoautotrophicus.</title>
        <authorList>
            <person name="MacKellar D.C."/>
            <person name="Lieber L."/>
            <person name="Norman J."/>
            <person name="Bolger A."/>
            <person name="Tobin C."/>
            <person name="Murray J.W."/>
            <person name="Friesen M."/>
            <person name="Prell J."/>
        </authorList>
    </citation>
    <scope>NUCLEOTIDE SEQUENCE [LARGE SCALE GENOMIC DNA]</scope>
    <source>
        <strain evidence="6">UBT1</strain>
    </source>
</reference>
<dbReference type="GO" id="GO:0016740">
    <property type="term" value="F:transferase activity"/>
    <property type="evidence" value="ECO:0007669"/>
    <property type="project" value="UniProtKB-KW"/>
</dbReference>